<gene>
    <name evidence="2" type="ORF">KP509_02G086700</name>
</gene>
<reference evidence="2" key="1">
    <citation type="submission" date="2021-08" db="EMBL/GenBank/DDBJ databases">
        <title>WGS assembly of Ceratopteris richardii.</title>
        <authorList>
            <person name="Marchant D.B."/>
            <person name="Chen G."/>
            <person name="Jenkins J."/>
            <person name="Shu S."/>
            <person name="Leebens-Mack J."/>
            <person name="Grimwood J."/>
            <person name="Schmutz J."/>
            <person name="Soltis P."/>
            <person name="Soltis D."/>
            <person name="Chen Z.-H."/>
        </authorList>
    </citation>
    <scope>NUCLEOTIDE SEQUENCE</scope>
    <source>
        <strain evidence="2">Whitten #5841</strain>
        <tissue evidence="2">Leaf</tissue>
    </source>
</reference>
<organism evidence="2 3">
    <name type="scientific">Ceratopteris richardii</name>
    <name type="common">Triangle waterfern</name>
    <dbReference type="NCBI Taxonomy" id="49495"/>
    <lineage>
        <taxon>Eukaryota</taxon>
        <taxon>Viridiplantae</taxon>
        <taxon>Streptophyta</taxon>
        <taxon>Embryophyta</taxon>
        <taxon>Tracheophyta</taxon>
        <taxon>Polypodiopsida</taxon>
        <taxon>Polypodiidae</taxon>
        <taxon>Polypodiales</taxon>
        <taxon>Pteridineae</taxon>
        <taxon>Pteridaceae</taxon>
        <taxon>Parkerioideae</taxon>
        <taxon>Ceratopteris</taxon>
    </lineage>
</organism>
<feature type="region of interest" description="Disordered" evidence="1">
    <location>
        <begin position="691"/>
        <end position="717"/>
    </location>
</feature>
<comment type="caution">
    <text evidence="2">The sequence shown here is derived from an EMBL/GenBank/DDBJ whole genome shotgun (WGS) entry which is preliminary data.</text>
</comment>
<feature type="compositionally biased region" description="Polar residues" evidence="1">
    <location>
        <begin position="34"/>
        <end position="50"/>
    </location>
</feature>
<feature type="compositionally biased region" description="Basic and acidic residues" evidence="1">
    <location>
        <begin position="691"/>
        <end position="702"/>
    </location>
</feature>
<name>A0A8T2VFC7_CERRI</name>
<dbReference type="EMBL" id="CM035407">
    <property type="protein sequence ID" value="KAH7444656.1"/>
    <property type="molecule type" value="Genomic_DNA"/>
</dbReference>
<dbReference type="OrthoDB" id="1882058at2759"/>
<feature type="compositionally biased region" description="Basic and acidic residues" evidence="1">
    <location>
        <begin position="23"/>
        <end position="33"/>
    </location>
</feature>
<dbReference type="Proteomes" id="UP000825935">
    <property type="component" value="Chromosome 2"/>
</dbReference>
<feature type="compositionally biased region" description="Gly residues" evidence="1">
    <location>
        <begin position="452"/>
        <end position="462"/>
    </location>
</feature>
<evidence type="ECO:0000256" key="1">
    <source>
        <dbReference type="SAM" id="MobiDB-lite"/>
    </source>
</evidence>
<keyword evidence="3" id="KW-1185">Reference proteome</keyword>
<dbReference type="AlphaFoldDB" id="A0A8T2VFC7"/>
<evidence type="ECO:0000313" key="3">
    <source>
        <dbReference type="Proteomes" id="UP000825935"/>
    </source>
</evidence>
<evidence type="ECO:0000313" key="2">
    <source>
        <dbReference type="EMBL" id="KAH7444656.1"/>
    </source>
</evidence>
<sequence length="760" mass="85544">MCFSATNATLDVGHSGNMHHSQRRVEQGMRTREFQGSSPSNNTVGGRTGFTHNDFSDEDLEYSRSRPNRVLPYINTIKLKWKLSFDSEIPDPGFVDVGHRPVVVKERSIFVGCIPDGIENIGEILQTLMEGFLERFDFAPFELSQVQVVKLVKDFGFLELATDKVAQIVLAANQLDVFEWGFNGCHFNIEGCNETYTSVRPLYEYLPLKPARVVFVGNIPELCWKTEYLEEVFTKILWGSDGQTELKPVVAVYLLPESSDAYVELASEFIADALIYKCTKNDQLLKEIGDEVFICRDVNSPPMMSRHKVEICPQRSFFIGISARDEYFKIDCVRKVFDEILPLISRKMNQYAYLEYVSIQPGNDYAFFQFNSDVVADAIMDEYIENTQLFVCKDSLVTYIILRPPEYVRPGARYHQVINHRRLSGQPNLRYEQQKKGAFHANTGRRQFSGGPRMGNSGGDHPGGLMQAPREYDEPAKKADCVMSIGATRPPVAIWNGPGATSADPESLIVIEGIPKGFNYKLLRGALNELFERTLAQTGLLDVGMLILGYLDRDEDFDLVGCLPSPEFVNALLSLRKKFVVCGHEVRLLAKDGMHNSDGRRGTAVTTWNQDEFGSSDEEAAYVGGSFHNGDAIEWNSNGFPKNCRRGYSETAGAHDMTQRGPAVKRKFPNAVSDDWYHNPGLRNMSSLPKEELHNQESDHDWNNAGSGRGINRAHWPRKNFRGNASYACKDGGFSAVENRGFIRSKDVRNALGKGMRRLN</sequence>
<protein>
    <submittedName>
        <fullName evidence="2">Uncharacterized protein</fullName>
    </submittedName>
</protein>
<accession>A0A8T2VFC7</accession>
<feature type="region of interest" description="Disordered" evidence="1">
    <location>
        <begin position="442"/>
        <end position="465"/>
    </location>
</feature>
<proteinExistence type="predicted"/>
<feature type="region of interest" description="Disordered" evidence="1">
    <location>
        <begin position="1"/>
        <end position="50"/>
    </location>
</feature>